<protein>
    <recommendedName>
        <fullName evidence="2">AB hydrolase-1 domain-containing protein</fullName>
    </recommendedName>
</protein>
<proteinExistence type="predicted"/>
<dbReference type="STRING" id="1150864.MILUP08_43636"/>
<dbReference type="SUPFAM" id="SSF53474">
    <property type="entry name" value="alpha/beta-Hydrolases"/>
    <property type="match status" value="1"/>
</dbReference>
<dbReference type="PANTHER" id="PTHR43798:SF6">
    <property type="entry name" value="HYDROLASE, PUTATIVE (AFU_ORTHOLOGUE AFUA_4G13070)-RELATED"/>
    <property type="match status" value="1"/>
</dbReference>
<gene>
    <name evidence="3" type="ORF">MILUP08_43636</name>
</gene>
<feature type="domain" description="AB hydrolase-1" evidence="2">
    <location>
        <begin position="36"/>
        <end position="247"/>
    </location>
</feature>
<accession>I0L4H8</accession>
<name>I0L4H8_9ACTN</name>
<dbReference type="Gene3D" id="3.40.50.1820">
    <property type="entry name" value="alpha/beta hydrolase"/>
    <property type="match status" value="1"/>
</dbReference>
<dbReference type="EMBL" id="CAIE01000027">
    <property type="protein sequence ID" value="CCH18725.1"/>
    <property type="molecule type" value="Genomic_DNA"/>
</dbReference>
<reference evidence="4" key="1">
    <citation type="journal article" date="2012" name="J. Bacteriol.">
        <title>Genome Sequence of Micromonospora lupini Lupac 08, Isolated from Root Nodules of Lupinus angustifolius.</title>
        <authorList>
            <person name="Alonso-Vega P."/>
            <person name="Normand P."/>
            <person name="Bacigalupe R."/>
            <person name="Pujic P."/>
            <person name="Lajus A."/>
            <person name="Vallenet D."/>
            <person name="Carro L."/>
            <person name="Coll P."/>
            <person name="Trujillo M.E."/>
        </authorList>
    </citation>
    <scope>NUCLEOTIDE SEQUENCE [LARGE SCALE GENOMIC DNA]</scope>
    <source>
        <strain evidence="4">Lupac 08</strain>
    </source>
</reference>
<evidence type="ECO:0000313" key="4">
    <source>
        <dbReference type="Proteomes" id="UP000003448"/>
    </source>
</evidence>
<organism evidence="3 4">
    <name type="scientific">Micromonospora lupini str. Lupac 08</name>
    <dbReference type="NCBI Taxonomy" id="1150864"/>
    <lineage>
        <taxon>Bacteria</taxon>
        <taxon>Bacillati</taxon>
        <taxon>Actinomycetota</taxon>
        <taxon>Actinomycetes</taxon>
        <taxon>Micromonosporales</taxon>
        <taxon>Micromonosporaceae</taxon>
        <taxon>Micromonospora</taxon>
    </lineage>
</organism>
<dbReference type="Proteomes" id="UP000003448">
    <property type="component" value="Unassembled WGS sequence"/>
</dbReference>
<evidence type="ECO:0000259" key="2">
    <source>
        <dbReference type="Pfam" id="PF12697"/>
    </source>
</evidence>
<keyword evidence="4" id="KW-1185">Reference proteome</keyword>
<evidence type="ECO:0000313" key="3">
    <source>
        <dbReference type="EMBL" id="CCH18725.1"/>
    </source>
</evidence>
<dbReference type="PANTHER" id="PTHR43798">
    <property type="entry name" value="MONOACYLGLYCEROL LIPASE"/>
    <property type="match status" value="1"/>
</dbReference>
<sequence length="279" mass="29533">MNLAADRSTTPGPEVVCLPMFATTRAATATAFGPALAGADLRETYLDLPGHGDSPATCPPTSQALLDTVCAWLDHHVDAPVLLAGASYGAYLAAGIARQRPDLVRGLLLVCPGITIAPASRTLPEHRPPPGPAGWLDDAPTDLRTHLDTALGHRTPTVVATVLAALRSGGPGDDTFQQTLRTGPGYALPDETSDTPYHGPVSVLTGRQDHIVGYADQFHAMRRYPRGTYTVIDSAGHYLPYEQPALLRALTQDWLRRALTPLSPGHITAPRMPDNGGHG</sequence>
<dbReference type="AlphaFoldDB" id="I0L4H8"/>
<comment type="caution">
    <text evidence="3">The sequence shown here is derived from an EMBL/GenBank/DDBJ whole genome shotgun (WGS) entry which is preliminary data.</text>
</comment>
<dbReference type="InterPro" id="IPR050266">
    <property type="entry name" value="AB_hydrolase_sf"/>
</dbReference>
<feature type="region of interest" description="Disordered" evidence="1">
    <location>
        <begin position="121"/>
        <end position="140"/>
    </location>
</feature>
<dbReference type="InterPro" id="IPR000073">
    <property type="entry name" value="AB_hydrolase_1"/>
</dbReference>
<dbReference type="InterPro" id="IPR029058">
    <property type="entry name" value="AB_hydrolase_fold"/>
</dbReference>
<dbReference type="GO" id="GO:0003824">
    <property type="term" value="F:catalytic activity"/>
    <property type="evidence" value="ECO:0007669"/>
    <property type="project" value="UniProtKB-ARBA"/>
</dbReference>
<dbReference type="Pfam" id="PF12697">
    <property type="entry name" value="Abhydrolase_6"/>
    <property type="match status" value="1"/>
</dbReference>
<evidence type="ECO:0000256" key="1">
    <source>
        <dbReference type="SAM" id="MobiDB-lite"/>
    </source>
</evidence>
<dbReference type="eggNOG" id="COG0596">
    <property type="taxonomic scope" value="Bacteria"/>
</dbReference>